<feature type="transmembrane region" description="Helical" evidence="1">
    <location>
        <begin position="12"/>
        <end position="35"/>
    </location>
</feature>
<keyword evidence="1" id="KW-0472">Membrane</keyword>
<sequence>MGITNASSAVKGIFSLHVITACVSFLLFLAGLALFAKQMTRGRGQPRTMKVWQSTGKRHSATSTHLFVLTGLFCLSLAYAAQSATVALQSRPSTSPSYITSAYAYPHYPGTPTTVPDTRYTRAISILSFLYQLATILLNASIIGAIWIYANHVHSNASQLREPGFASMLLNGFWLLAILALGLASWSLGLWRRGSGKAVLPYPTLIGADYVVRTLYVTYVSVVIAASTSVTLEAILCWVGIRKHGVPGNKFQSPLTRVVMLVTPLVWLRNAFSIAQLIILYRDSRGWSRRTMEALAFLFIIFGQLCDLAILALLLLGAKSFGRKDEVQYVGKEVRYSESVAGNRDSVMADRHYISNNVNGTPTGEGRSTFVDSNGVERREPAYVPHVSV</sequence>
<dbReference type="Proteomes" id="UP000053841">
    <property type="component" value="Unassembled WGS sequence"/>
</dbReference>
<dbReference type="KEGG" id="bze:COCCADRAFT_96575"/>
<feature type="transmembrane region" description="Helical" evidence="1">
    <location>
        <begin position="129"/>
        <end position="149"/>
    </location>
</feature>
<keyword evidence="3" id="KW-1185">Reference proteome</keyword>
<organism evidence="2 3">
    <name type="scientific">Cochliobolus carbonum (strain 26-R-13)</name>
    <name type="common">Maize leaf spot fungus</name>
    <name type="synonym">Bipolaris zeicola</name>
    <dbReference type="NCBI Taxonomy" id="930089"/>
    <lineage>
        <taxon>Eukaryota</taxon>
        <taxon>Fungi</taxon>
        <taxon>Dikarya</taxon>
        <taxon>Ascomycota</taxon>
        <taxon>Pezizomycotina</taxon>
        <taxon>Dothideomycetes</taxon>
        <taxon>Pleosporomycetidae</taxon>
        <taxon>Pleosporales</taxon>
        <taxon>Pleosporineae</taxon>
        <taxon>Pleosporaceae</taxon>
        <taxon>Bipolaris</taxon>
    </lineage>
</organism>
<evidence type="ECO:0000313" key="2">
    <source>
        <dbReference type="EMBL" id="EUC33269.1"/>
    </source>
</evidence>
<keyword evidence="1" id="KW-0812">Transmembrane</keyword>
<proteinExistence type="predicted"/>
<dbReference type="AlphaFoldDB" id="W6YCL7"/>
<evidence type="ECO:0000313" key="3">
    <source>
        <dbReference type="Proteomes" id="UP000053841"/>
    </source>
</evidence>
<keyword evidence="1" id="KW-1133">Transmembrane helix</keyword>
<accession>W6YCL7</accession>
<dbReference type="RefSeq" id="XP_007712469.1">
    <property type="nucleotide sequence ID" value="XM_007714279.1"/>
</dbReference>
<gene>
    <name evidence="2" type="ORF">COCCADRAFT_96575</name>
</gene>
<feature type="transmembrane region" description="Helical" evidence="1">
    <location>
        <begin position="259"/>
        <end position="282"/>
    </location>
</feature>
<protein>
    <submittedName>
        <fullName evidence="2">Uncharacterized protein</fullName>
    </submittedName>
</protein>
<feature type="transmembrane region" description="Helical" evidence="1">
    <location>
        <begin position="216"/>
        <end position="239"/>
    </location>
</feature>
<feature type="transmembrane region" description="Helical" evidence="1">
    <location>
        <begin position="66"/>
        <end position="88"/>
    </location>
</feature>
<name>W6YCL7_COCC2</name>
<reference evidence="2 3" key="1">
    <citation type="journal article" date="2013" name="PLoS Genet.">
        <title>Comparative genome structure, secondary metabolite, and effector coding capacity across Cochliobolus pathogens.</title>
        <authorList>
            <person name="Condon B.J."/>
            <person name="Leng Y."/>
            <person name="Wu D."/>
            <person name="Bushley K.E."/>
            <person name="Ohm R.A."/>
            <person name="Otillar R."/>
            <person name="Martin J."/>
            <person name="Schackwitz W."/>
            <person name="Grimwood J."/>
            <person name="MohdZainudin N."/>
            <person name="Xue C."/>
            <person name="Wang R."/>
            <person name="Manning V.A."/>
            <person name="Dhillon B."/>
            <person name="Tu Z.J."/>
            <person name="Steffenson B.J."/>
            <person name="Salamov A."/>
            <person name="Sun H."/>
            <person name="Lowry S."/>
            <person name="LaButti K."/>
            <person name="Han J."/>
            <person name="Copeland A."/>
            <person name="Lindquist E."/>
            <person name="Barry K."/>
            <person name="Schmutz J."/>
            <person name="Baker S.E."/>
            <person name="Ciuffetti L.M."/>
            <person name="Grigoriev I.V."/>
            <person name="Zhong S."/>
            <person name="Turgeon B.G."/>
        </authorList>
    </citation>
    <scope>NUCLEOTIDE SEQUENCE [LARGE SCALE GENOMIC DNA]</scope>
    <source>
        <strain evidence="2 3">26-R-13</strain>
    </source>
</reference>
<dbReference type="HOGENOM" id="CLU_816716_0_0_1"/>
<evidence type="ECO:0000256" key="1">
    <source>
        <dbReference type="SAM" id="Phobius"/>
    </source>
</evidence>
<dbReference type="OrthoDB" id="3640947at2759"/>
<feature type="transmembrane region" description="Helical" evidence="1">
    <location>
        <begin position="169"/>
        <end position="191"/>
    </location>
</feature>
<feature type="transmembrane region" description="Helical" evidence="1">
    <location>
        <begin position="294"/>
        <end position="316"/>
    </location>
</feature>
<dbReference type="GeneID" id="19154186"/>
<dbReference type="EMBL" id="KI964614">
    <property type="protein sequence ID" value="EUC33269.1"/>
    <property type="molecule type" value="Genomic_DNA"/>
</dbReference>